<dbReference type="InterPro" id="IPR007274">
    <property type="entry name" value="Cop_transporter"/>
</dbReference>
<keyword evidence="5" id="KW-0813">Transport</keyword>
<evidence type="ECO:0000313" key="8">
    <source>
        <dbReference type="Proteomes" id="UP001153636"/>
    </source>
</evidence>
<reference evidence="7" key="1">
    <citation type="submission" date="2022-01" db="EMBL/GenBank/DDBJ databases">
        <authorList>
            <person name="King R."/>
        </authorList>
    </citation>
    <scope>NUCLEOTIDE SEQUENCE</scope>
</reference>
<dbReference type="PANTHER" id="PTHR12483:SF27">
    <property type="entry name" value="COPPER TRANSPORT PROTEIN CTR1"/>
    <property type="match status" value="1"/>
</dbReference>
<feature type="transmembrane region" description="Helical" evidence="5">
    <location>
        <begin position="121"/>
        <end position="140"/>
    </location>
</feature>
<dbReference type="PANTHER" id="PTHR12483">
    <property type="entry name" value="SOLUTE CARRIER FAMILY 31 COPPER TRANSPORTERS"/>
    <property type="match status" value="1"/>
</dbReference>
<dbReference type="GO" id="GO:0005375">
    <property type="term" value="F:copper ion transmembrane transporter activity"/>
    <property type="evidence" value="ECO:0007669"/>
    <property type="project" value="UniProtKB-UniRule"/>
</dbReference>
<dbReference type="EMBL" id="OV651822">
    <property type="protein sequence ID" value="CAH1100111.1"/>
    <property type="molecule type" value="Genomic_DNA"/>
</dbReference>
<comment type="similarity">
    <text evidence="5">Belongs to the copper transporter (Ctr) (TC 1.A.56) family. SLC31A subfamily.</text>
</comment>
<proteinExistence type="inferred from homology"/>
<gene>
    <name evidence="7" type="ORF">PSYICH_LOCUS1716</name>
</gene>
<feature type="transmembrane region" description="Helical" evidence="5">
    <location>
        <begin position="27"/>
        <end position="47"/>
    </location>
</feature>
<evidence type="ECO:0000256" key="3">
    <source>
        <dbReference type="ARBA" id="ARBA00022989"/>
    </source>
</evidence>
<keyword evidence="8" id="KW-1185">Reference proteome</keyword>
<keyword evidence="5" id="KW-0406">Ion transport</keyword>
<dbReference type="GO" id="GO:0005886">
    <property type="term" value="C:plasma membrane"/>
    <property type="evidence" value="ECO:0007669"/>
    <property type="project" value="TreeGrafter"/>
</dbReference>
<feature type="region of interest" description="Disordered" evidence="6">
    <location>
        <begin position="171"/>
        <end position="202"/>
    </location>
</feature>
<feature type="transmembrane region" description="Helical" evidence="5">
    <location>
        <begin position="94"/>
        <end position="115"/>
    </location>
</feature>
<evidence type="ECO:0000256" key="5">
    <source>
        <dbReference type="RuleBase" id="RU367022"/>
    </source>
</evidence>
<keyword evidence="4 5" id="KW-0472">Membrane</keyword>
<evidence type="ECO:0000256" key="6">
    <source>
        <dbReference type="SAM" id="MobiDB-lite"/>
    </source>
</evidence>
<organism evidence="7 8">
    <name type="scientific">Psylliodes chrysocephalus</name>
    <dbReference type="NCBI Taxonomy" id="3402493"/>
    <lineage>
        <taxon>Eukaryota</taxon>
        <taxon>Metazoa</taxon>
        <taxon>Ecdysozoa</taxon>
        <taxon>Arthropoda</taxon>
        <taxon>Hexapoda</taxon>
        <taxon>Insecta</taxon>
        <taxon>Pterygota</taxon>
        <taxon>Neoptera</taxon>
        <taxon>Endopterygota</taxon>
        <taxon>Coleoptera</taxon>
        <taxon>Polyphaga</taxon>
        <taxon>Cucujiformia</taxon>
        <taxon>Chrysomeloidea</taxon>
        <taxon>Chrysomelidae</taxon>
        <taxon>Galerucinae</taxon>
        <taxon>Alticini</taxon>
        <taxon>Psylliodes</taxon>
    </lineage>
</organism>
<protein>
    <recommendedName>
        <fullName evidence="5">Copper transport protein</fullName>
    </recommendedName>
</protein>
<dbReference type="Proteomes" id="UP001153636">
    <property type="component" value="Chromosome 10"/>
</dbReference>
<dbReference type="OrthoDB" id="73901at2759"/>
<dbReference type="AlphaFoldDB" id="A0A9P0CF15"/>
<keyword evidence="5" id="KW-0187">Copper transport</keyword>
<sequence>MQTYFFFDYKVEHLLFYGFSSNSPEGLVGMCLFIGGISFLFEFLRFIQTIQKQKELKLRVKQLKLLCPTESAALIAESVTNPRNPLNITLFDRALMFGTEISLWLLLQNLGYFIMLAVMMYNTWFLVSACIGGAIGYFIFGQKFMKINIENCQMMRDAFCIHMCSDMPDNTNQREGESTPAAPTPTTSHNDLDNQGKNKNLTNNHADVEVEVQCH</sequence>
<keyword evidence="2 5" id="KW-0812">Transmembrane</keyword>
<dbReference type="Pfam" id="PF04145">
    <property type="entry name" value="Ctr"/>
    <property type="match status" value="1"/>
</dbReference>
<evidence type="ECO:0000313" key="7">
    <source>
        <dbReference type="EMBL" id="CAH1100111.1"/>
    </source>
</evidence>
<accession>A0A9P0CF15</accession>
<comment type="subcellular location">
    <subcellularLocation>
        <location evidence="1 5">Membrane</location>
        <topology evidence="1 5">Multi-pass membrane protein</topology>
    </subcellularLocation>
</comment>
<evidence type="ECO:0000256" key="1">
    <source>
        <dbReference type="ARBA" id="ARBA00004141"/>
    </source>
</evidence>
<evidence type="ECO:0000256" key="4">
    <source>
        <dbReference type="ARBA" id="ARBA00023136"/>
    </source>
</evidence>
<keyword evidence="3 5" id="KW-1133">Transmembrane helix</keyword>
<name>A0A9P0CF15_9CUCU</name>
<evidence type="ECO:0000256" key="2">
    <source>
        <dbReference type="ARBA" id="ARBA00022692"/>
    </source>
</evidence>
<keyword evidence="5" id="KW-0186">Copper</keyword>